<gene>
    <name evidence="4" type="ORF">PEBR_41275</name>
</gene>
<dbReference type="SUPFAM" id="SSF144232">
    <property type="entry name" value="HIT/MYND zinc finger-like"/>
    <property type="match status" value="1"/>
</dbReference>
<organism evidence="4 5">
    <name type="scientific">Penicillium brasilianum</name>
    <dbReference type="NCBI Taxonomy" id="104259"/>
    <lineage>
        <taxon>Eukaryota</taxon>
        <taxon>Fungi</taxon>
        <taxon>Dikarya</taxon>
        <taxon>Ascomycota</taxon>
        <taxon>Pezizomycotina</taxon>
        <taxon>Eurotiomycetes</taxon>
        <taxon>Eurotiomycetidae</taxon>
        <taxon>Eurotiales</taxon>
        <taxon>Aspergillaceae</taxon>
        <taxon>Penicillium</taxon>
    </lineage>
</organism>
<feature type="compositionally biased region" description="Low complexity" evidence="1">
    <location>
        <begin position="69"/>
        <end position="88"/>
    </location>
</feature>
<dbReference type="AlphaFoldDB" id="A0A1S9R8Q7"/>
<name>A0A1S9R8Q7_PENBI</name>
<dbReference type="Pfam" id="PF13824">
    <property type="entry name" value="zf-Mss51"/>
    <property type="match status" value="1"/>
</dbReference>
<dbReference type="Pfam" id="PF20179">
    <property type="entry name" value="MSS51_C"/>
    <property type="match status" value="1"/>
</dbReference>
<feature type="region of interest" description="Disordered" evidence="1">
    <location>
        <begin position="539"/>
        <end position="558"/>
    </location>
</feature>
<feature type="compositionally biased region" description="Polar residues" evidence="1">
    <location>
        <begin position="45"/>
        <end position="56"/>
    </location>
</feature>
<dbReference type="PANTHER" id="PTHR28069">
    <property type="entry name" value="GH20023P"/>
    <property type="match status" value="1"/>
</dbReference>
<dbReference type="InterPro" id="IPR046824">
    <property type="entry name" value="Mss51-like_C"/>
</dbReference>
<evidence type="ECO:0000313" key="5">
    <source>
        <dbReference type="Proteomes" id="UP000190744"/>
    </source>
</evidence>
<dbReference type="Proteomes" id="UP000190744">
    <property type="component" value="Unassembled WGS sequence"/>
</dbReference>
<accession>A0A1S9R8Q7</accession>
<sequence>MAGGYTCAQCLQVLRQGVRATGSPARLQSLAHSRRRCTVSPSWARSFGSERSNNRTLGLKAADQTNGVSTKSAQSAKPSASASKPFSQRAASTSIDSHALLKPNNLFHSFSNSPSSTIRQRAAFIKQNAFCPHPSHQQTRAPSSPHDPEARKTAVTDETSQPPAHSHFECPDCGVPIYCSEGHWMDDFEAHLEVCDTIRQINEDDHDLNSGRFFPEFSYPGVQDDNFVINMTNWDTYMYTREFEAINSDRSMRQVTRMLTYPQTIASVLHELSPYSVRGKNRLTAEGLKSLSALRYSLHPPKTGEDIDVKGLRLKAPPVRIFILGARAESSLPRDVWLQLSYMFPRALLHLVFIGPEAMANRDAEFPLPERTPSNPFGGIVEDRLGGQMKITTYVDYFHTMYEAQYFQPFDPYLDCFMLFHPGLGHPASSHEWAKTLPQLLETKVPILCTGYTQWDMERDINWVHEKCAGEFDILLEPGENVFRSLRWDLNDMDPHDVSCGNWGVWGFRGKSEMFHLIFNWIFQFLIRFNATSSQLGDMPESNAGSSNAVYSAQATTP</sequence>
<feature type="domain" description="Mitochondrial splicing suppressor 51 zinc-finger" evidence="2">
    <location>
        <begin position="131"/>
        <end position="208"/>
    </location>
</feature>
<feature type="region of interest" description="Disordered" evidence="1">
    <location>
        <begin position="45"/>
        <end position="89"/>
    </location>
</feature>
<dbReference type="InterPro" id="IPR032717">
    <property type="entry name" value="Mss51_Znf"/>
</dbReference>
<evidence type="ECO:0000256" key="1">
    <source>
        <dbReference type="SAM" id="MobiDB-lite"/>
    </source>
</evidence>
<dbReference type="GO" id="GO:0033617">
    <property type="term" value="P:mitochondrial respiratory chain complex IV assembly"/>
    <property type="evidence" value="ECO:0007669"/>
    <property type="project" value="TreeGrafter"/>
</dbReference>
<feature type="compositionally biased region" description="Basic and acidic residues" evidence="1">
    <location>
        <begin position="146"/>
        <end position="155"/>
    </location>
</feature>
<reference evidence="5" key="1">
    <citation type="submission" date="2015-09" db="EMBL/GenBank/DDBJ databases">
        <authorList>
            <person name="Fill T.P."/>
            <person name="Baretta J.F."/>
            <person name="de Almeida L.G."/>
            <person name="Rocha M."/>
            <person name="de Souza D.H."/>
            <person name="Malavazi I."/>
            <person name="Cerdeira L.T."/>
            <person name="Hong H."/>
            <person name="Samborskyy M."/>
            <person name="de Vasconcelos A.T."/>
            <person name="Leadlay P."/>
            <person name="Rodrigues-Filho E."/>
        </authorList>
    </citation>
    <scope>NUCLEOTIDE SEQUENCE [LARGE SCALE GENOMIC DNA]</scope>
    <source>
        <strain evidence="5">LaBioMMi 136</strain>
    </source>
</reference>
<evidence type="ECO:0000259" key="2">
    <source>
        <dbReference type="Pfam" id="PF13824"/>
    </source>
</evidence>
<dbReference type="PANTHER" id="PTHR28069:SF1">
    <property type="entry name" value="PROTEIN MSS51, MITOCHONDRIAL"/>
    <property type="match status" value="1"/>
</dbReference>
<feature type="domain" description="Mitochondrial splicing suppressor 51-like C-terminal" evidence="3">
    <location>
        <begin position="312"/>
        <end position="491"/>
    </location>
</feature>
<feature type="compositionally biased region" description="Polar residues" evidence="1">
    <location>
        <begin position="543"/>
        <end position="558"/>
    </location>
</feature>
<comment type="caution">
    <text evidence="4">The sequence shown here is derived from an EMBL/GenBank/DDBJ whole genome shotgun (WGS) entry which is preliminary data.</text>
</comment>
<feature type="region of interest" description="Disordered" evidence="1">
    <location>
        <begin position="132"/>
        <end position="166"/>
    </location>
</feature>
<evidence type="ECO:0000259" key="3">
    <source>
        <dbReference type="Pfam" id="PF20179"/>
    </source>
</evidence>
<dbReference type="EMBL" id="LJBN01000235">
    <property type="protein sequence ID" value="OOQ81893.1"/>
    <property type="molecule type" value="Genomic_DNA"/>
</dbReference>
<evidence type="ECO:0000313" key="4">
    <source>
        <dbReference type="EMBL" id="OOQ81893.1"/>
    </source>
</evidence>
<proteinExistence type="predicted"/>
<dbReference type="GO" id="GO:0005739">
    <property type="term" value="C:mitochondrion"/>
    <property type="evidence" value="ECO:0007669"/>
    <property type="project" value="GOC"/>
</dbReference>
<protein>
    <submittedName>
        <fullName evidence="4">Putative mRNA processing protein (Mss51)</fullName>
    </submittedName>
</protein>